<feature type="repeat" description="PPR" evidence="10">
    <location>
        <begin position="348"/>
        <end position="382"/>
    </location>
</feature>
<dbReference type="InterPro" id="IPR034003">
    <property type="entry name" value="ABCG_PDR_2"/>
</dbReference>
<evidence type="ECO:0000256" key="4">
    <source>
        <dbReference type="ARBA" id="ARBA00022692"/>
    </source>
</evidence>
<dbReference type="InterPro" id="IPR003439">
    <property type="entry name" value="ABC_transporter-like_ATP-bd"/>
</dbReference>
<evidence type="ECO:0000256" key="13">
    <source>
        <dbReference type="SAM" id="SignalP"/>
    </source>
</evidence>
<feature type="transmembrane region" description="Helical" evidence="12">
    <location>
        <begin position="2601"/>
        <end position="2622"/>
    </location>
</feature>
<dbReference type="Gene3D" id="1.25.40.10">
    <property type="entry name" value="Tetratricopeptide repeat domain"/>
    <property type="match status" value="4"/>
</dbReference>
<dbReference type="PROSITE" id="PS50893">
    <property type="entry name" value="ABC_TRANSPORTER_2"/>
    <property type="match status" value="4"/>
</dbReference>
<keyword evidence="7" id="KW-0067">ATP-binding</keyword>
<comment type="caution">
    <text evidence="15">The sequence shown here is derived from an EMBL/GenBank/DDBJ whole genome shotgun (WGS) entry which is preliminary data.</text>
</comment>
<feature type="repeat" description="PPR" evidence="10">
    <location>
        <begin position="418"/>
        <end position="452"/>
    </location>
</feature>
<comment type="similarity">
    <text evidence="2">Belongs to the ABC transporter superfamily. ABCG family. PDR (TC 3.A.1.205) subfamily.</text>
</comment>
<feature type="transmembrane region" description="Helical" evidence="12">
    <location>
        <begin position="2642"/>
        <end position="2666"/>
    </location>
</feature>
<feature type="transmembrane region" description="Helical" evidence="12">
    <location>
        <begin position="2719"/>
        <end position="2737"/>
    </location>
</feature>
<feature type="transmembrane region" description="Helical" evidence="12">
    <location>
        <begin position="1940"/>
        <end position="1964"/>
    </location>
</feature>
<keyword evidence="6" id="KW-0547">Nucleotide-binding</keyword>
<feature type="transmembrane region" description="Helical" evidence="12">
    <location>
        <begin position="1289"/>
        <end position="1308"/>
    </location>
</feature>
<dbReference type="Proteomes" id="UP001419268">
    <property type="component" value="Unassembled WGS sequence"/>
</dbReference>
<feature type="transmembrane region" description="Helical" evidence="12">
    <location>
        <begin position="1247"/>
        <end position="1277"/>
    </location>
</feature>
<feature type="transmembrane region" description="Helical" evidence="12">
    <location>
        <begin position="2826"/>
        <end position="2850"/>
    </location>
</feature>
<feature type="signal peptide" evidence="13">
    <location>
        <begin position="1"/>
        <end position="20"/>
    </location>
</feature>
<keyword evidence="13" id="KW-0732">Signal</keyword>
<gene>
    <name evidence="15" type="ORF">Scep_008754</name>
</gene>
<dbReference type="InterPro" id="IPR013581">
    <property type="entry name" value="PDR_assoc"/>
</dbReference>
<feature type="repeat" description="PPR" evidence="10">
    <location>
        <begin position="278"/>
        <end position="312"/>
    </location>
</feature>
<accession>A0AAP0PBX4</accession>
<feature type="repeat" description="PPR" evidence="10">
    <location>
        <begin position="207"/>
        <end position="241"/>
    </location>
</feature>
<feature type="domain" description="ABC transporter" evidence="14">
    <location>
        <begin position="748"/>
        <end position="1047"/>
    </location>
</feature>
<dbReference type="GO" id="GO:0005886">
    <property type="term" value="C:plasma membrane"/>
    <property type="evidence" value="ECO:0007669"/>
    <property type="project" value="UniProtKB-ARBA"/>
</dbReference>
<evidence type="ECO:0000256" key="11">
    <source>
        <dbReference type="SAM" id="MobiDB-lite"/>
    </source>
</evidence>
<dbReference type="GO" id="GO:0016887">
    <property type="term" value="F:ATP hydrolysis activity"/>
    <property type="evidence" value="ECO:0007669"/>
    <property type="project" value="InterPro"/>
</dbReference>
<evidence type="ECO:0000256" key="8">
    <source>
        <dbReference type="ARBA" id="ARBA00022989"/>
    </source>
</evidence>
<feature type="chain" id="PRO_5042816760" description="ABC transporter domain-containing protein" evidence="13">
    <location>
        <begin position="21"/>
        <end position="3374"/>
    </location>
</feature>
<dbReference type="Gene3D" id="3.40.50.300">
    <property type="entry name" value="P-loop containing nucleotide triphosphate hydrolases"/>
    <property type="match status" value="4"/>
</dbReference>
<evidence type="ECO:0000256" key="6">
    <source>
        <dbReference type="ARBA" id="ARBA00022741"/>
    </source>
</evidence>
<dbReference type="Pfam" id="PF00005">
    <property type="entry name" value="ABC_tran"/>
    <property type="match status" value="4"/>
</dbReference>
<evidence type="ECO:0000256" key="7">
    <source>
        <dbReference type="ARBA" id="ARBA00022840"/>
    </source>
</evidence>
<feature type="transmembrane region" description="Helical" evidence="12">
    <location>
        <begin position="2744"/>
        <end position="2766"/>
    </location>
</feature>
<feature type="transmembrane region" description="Helical" evidence="12">
    <location>
        <begin position="2678"/>
        <end position="2707"/>
    </location>
</feature>
<feature type="transmembrane region" description="Helical" evidence="12">
    <location>
        <begin position="1998"/>
        <end position="2016"/>
    </location>
</feature>
<feature type="transmembrane region" description="Helical" evidence="12">
    <location>
        <begin position="3263"/>
        <end position="3282"/>
    </location>
</feature>
<dbReference type="PANTHER" id="PTHR19241">
    <property type="entry name" value="ATP-BINDING CASSETTE TRANSPORTER"/>
    <property type="match status" value="1"/>
</dbReference>
<dbReference type="EMBL" id="JBBNAG010000004">
    <property type="protein sequence ID" value="KAK9139073.1"/>
    <property type="molecule type" value="Genomic_DNA"/>
</dbReference>
<evidence type="ECO:0000256" key="5">
    <source>
        <dbReference type="ARBA" id="ARBA00022737"/>
    </source>
</evidence>
<feature type="region of interest" description="Disordered" evidence="11">
    <location>
        <begin position="20"/>
        <end position="82"/>
    </location>
</feature>
<dbReference type="Pfam" id="PF01535">
    <property type="entry name" value="PPR"/>
    <property type="match status" value="2"/>
</dbReference>
<evidence type="ECO:0000256" key="9">
    <source>
        <dbReference type="ARBA" id="ARBA00023136"/>
    </source>
</evidence>
<feature type="transmembrane region" description="Helical" evidence="12">
    <location>
        <begin position="1206"/>
        <end position="1227"/>
    </location>
</feature>
<dbReference type="SUPFAM" id="SSF52540">
    <property type="entry name" value="P-loop containing nucleoside triphosphate hydrolases"/>
    <property type="match status" value="4"/>
</dbReference>
<organism evidence="15 16">
    <name type="scientific">Stephania cephalantha</name>
    <dbReference type="NCBI Taxonomy" id="152367"/>
    <lineage>
        <taxon>Eukaryota</taxon>
        <taxon>Viridiplantae</taxon>
        <taxon>Streptophyta</taxon>
        <taxon>Embryophyta</taxon>
        <taxon>Tracheophyta</taxon>
        <taxon>Spermatophyta</taxon>
        <taxon>Magnoliopsida</taxon>
        <taxon>Ranunculales</taxon>
        <taxon>Menispermaceae</taxon>
        <taxon>Menispermoideae</taxon>
        <taxon>Cissampelideae</taxon>
        <taxon>Stephania</taxon>
    </lineage>
</organism>
<keyword evidence="4 12" id="KW-0812">Transmembrane</keyword>
<dbReference type="InterPro" id="IPR027417">
    <property type="entry name" value="P-loop_NTPase"/>
</dbReference>
<dbReference type="Pfam" id="PF01061">
    <property type="entry name" value="ABC2_membrane"/>
    <property type="match status" value="4"/>
</dbReference>
<keyword evidence="8 12" id="KW-1133">Transmembrane helix</keyword>
<keyword evidence="3" id="KW-0813">Transport</keyword>
<feature type="transmembrane region" description="Helical" evidence="12">
    <location>
        <begin position="3344"/>
        <end position="3366"/>
    </location>
</feature>
<dbReference type="FunFam" id="3.40.50.300:FF:000157">
    <property type="entry name" value="ABC transporter G family member 34"/>
    <property type="match status" value="2"/>
</dbReference>
<feature type="repeat" description="PPR" evidence="10">
    <location>
        <begin position="242"/>
        <end position="277"/>
    </location>
</feature>
<feature type="transmembrane region" description="Helical" evidence="12">
    <location>
        <begin position="3233"/>
        <end position="3257"/>
    </location>
</feature>
<dbReference type="SMART" id="SM00382">
    <property type="entry name" value="AAA"/>
    <property type="match status" value="4"/>
</dbReference>
<evidence type="ECO:0000256" key="1">
    <source>
        <dbReference type="ARBA" id="ARBA00004141"/>
    </source>
</evidence>
<evidence type="ECO:0000259" key="14">
    <source>
        <dbReference type="PROSITE" id="PS50893"/>
    </source>
</evidence>
<name>A0AAP0PBX4_9MAGN</name>
<dbReference type="GO" id="GO:0140359">
    <property type="term" value="F:ABC-type transporter activity"/>
    <property type="evidence" value="ECO:0007669"/>
    <property type="project" value="InterPro"/>
</dbReference>
<dbReference type="NCBIfam" id="TIGR00756">
    <property type="entry name" value="PPR"/>
    <property type="match status" value="6"/>
</dbReference>
<keyword evidence="16" id="KW-1185">Reference proteome</keyword>
<feature type="transmembrane region" description="Helical" evidence="12">
    <location>
        <begin position="1857"/>
        <end position="1882"/>
    </location>
</feature>
<dbReference type="Pfam" id="PF19055">
    <property type="entry name" value="ABC2_membrane_7"/>
    <property type="match status" value="2"/>
</dbReference>
<reference evidence="15 16" key="1">
    <citation type="submission" date="2024-01" db="EMBL/GenBank/DDBJ databases">
        <title>Genome assemblies of Stephania.</title>
        <authorList>
            <person name="Yang L."/>
        </authorList>
    </citation>
    <scope>NUCLEOTIDE SEQUENCE [LARGE SCALE GENOMIC DNA]</scope>
    <source>
        <strain evidence="15">JXDWG</strain>
        <tissue evidence="15">Leaf</tissue>
    </source>
</reference>
<dbReference type="Pfam" id="PF08370">
    <property type="entry name" value="PDR_assoc"/>
    <property type="match status" value="2"/>
</dbReference>
<dbReference type="PROSITE" id="PS51375">
    <property type="entry name" value="PPR"/>
    <property type="match status" value="7"/>
</dbReference>
<feature type="transmembrane region" description="Helical" evidence="12">
    <location>
        <begin position="1396"/>
        <end position="1422"/>
    </location>
</feature>
<feature type="transmembrane region" description="Helical" evidence="12">
    <location>
        <begin position="2051"/>
        <end position="2073"/>
    </location>
</feature>
<feature type="compositionally biased region" description="Low complexity" evidence="11">
    <location>
        <begin position="34"/>
        <end position="56"/>
    </location>
</feature>
<dbReference type="CDD" id="cd03232">
    <property type="entry name" value="ABCG_PDR_domain2"/>
    <property type="match status" value="2"/>
</dbReference>
<proteinExistence type="inferred from homology"/>
<dbReference type="Pfam" id="PF13041">
    <property type="entry name" value="PPR_2"/>
    <property type="match status" value="4"/>
</dbReference>
<evidence type="ECO:0000256" key="10">
    <source>
        <dbReference type="PROSITE-ProRule" id="PRU00708"/>
    </source>
</evidence>
<feature type="domain" description="ABC transporter" evidence="14">
    <location>
        <begin position="2232"/>
        <end position="2506"/>
    </location>
</feature>
<dbReference type="InterPro" id="IPR043926">
    <property type="entry name" value="ABCG_dom"/>
</dbReference>
<keyword evidence="5" id="KW-0677">Repeat</keyword>
<feature type="transmembrane region" description="Helical" evidence="12">
    <location>
        <begin position="1314"/>
        <end position="1336"/>
    </location>
</feature>
<dbReference type="InterPro" id="IPR002885">
    <property type="entry name" value="PPR_rpt"/>
</dbReference>
<feature type="repeat" description="PPR" evidence="10">
    <location>
        <begin position="136"/>
        <end position="170"/>
    </location>
</feature>
<feature type="transmembrane region" description="Helical" evidence="12">
    <location>
        <begin position="1177"/>
        <end position="1194"/>
    </location>
</feature>
<feature type="transmembrane region" description="Helical" evidence="12">
    <location>
        <begin position="1902"/>
        <end position="1928"/>
    </location>
</feature>
<evidence type="ECO:0000313" key="16">
    <source>
        <dbReference type="Proteomes" id="UP001419268"/>
    </source>
</evidence>
<feature type="domain" description="ABC transporter" evidence="14">
    <location>
        <begin position="1481"/>
        <end position="1734"/>
    </location>
</feature>
<dbReference type="FunFam" id="3.40.50.300:FF:000179">
    <property type="entry name" value="ABC transporter G family member 34"/>
    <property type="match status" value="2"/>
</dbReference>
<dbReference type="InterPro" id="IPR013525">
    <property type="entry name" value="ABC2_TM"/>
</dbReference>
<feature type="transmembrane region" description="Helical" evidence="12">
    <location>
        <begin position="1827"/>
        <end position="1845"/>
    </location>
</feature>
<feature type="repeat" description="PPR" evidence="10">
    <location>
        <begin position="171"/>
        <end position="201"/>
    </location>
</feature>
<evidence type="ECO:0000256" key="3">
    <source>
        <dbReference type="ARBA" id="ARBA00022448"/>
    </source>
</evidence>
<feature type="domain" description="ABC transporter" evidence="14">
    <location>
        <begin position="2924"/>
        <end position="3164"/>
    </location>
</feature>
<evidence type="ECO:0000313" key="15">
    <source>
        <dbReference type="EMBL" id="KAK9139073.1"/>
    </source>
</evidence>
<evidence type="ECO:0000256" key="2">
    <source>
        <dbReference type="ARBA" id="ARBA00006012"/>
    </source>
</evidence>
<keyword evidence="9 12" id="KW-0472">Membrane</keyword>
<dbReference type="InterPro" id="IPR003593">
    <property type="entry name" value="AAA+_ATPase"/>
</dbReference>
<sequence>MATPLSLALLSSRFLSSSIAEKPKRRSEDERGFSRVSRCAFASSSSSSVRTSNRPSGASPAKKRHWKEGEFPGTLESAPRRTPIKNLKKKIDNKNNAKAWANTVTEALADRIQKKQWEEALEVFEMLKEQPFYHPKEGTYMKLLVLLGRRGQPHRANKLFDEMVEECCDPTSALYTALLAAYCRNNLLDDAFSVLDKMKTLPHCQPDVYTYSILIKACVDASRFELVDALYKEMADRLITPNTVTQNTVLGGYGKVGKFDKMEEVLLGMLESATCKPDVWTMNTIISLFGNMGQIDKMEQWYEKFRNFGIEPETRTFNILIGAYGKKRLYDKMSSVMEYMRKLAFPWTTSTYNNVLEAFADVGDVKHMEYTFDQMRSERMKMDTKTFRCLINGYANAGLFHKVVSSIQLAEKLEIRENTSFYNSVISACAKAGDLMEMERVYKRMKDKHCPADSRTYSVMEEAYGKEGMRDKIYDLEQDKLKNVAVADEVERNSALPEEELPHCKLSFFELETSLHDILPLIQTMKEPVENGMNRHCSRRSSIRIKQPRKRLDRSENRISGMLNALLQARKWSVFLGLVLKMAQLAGNDEIESLRVELAEIGRSMRLSLQQHTSSFRSISTVNSVRDDFDNETADQWATIERLPTFKKLRASLFDDHGGGNVNGKRVVDVTKLEPLERYMFIEKLIKHIEKDNLRLLQKLKKRIDRVGVELPTVEVRYKNLCVEAECEVVHGKPLPTLWNSLKSMIFVSSKMLGARPQKANIKIIKDVSGTIEPGREKDSSKAKRRGQSRATMMTLLLGPPGCGKTTLLLALSGKLNQSLKSTGEISYNGYKLEEFVPQKTSAYISQYDLHIPEMTVRETLDFSACCQGVGYRAGYSLFAFEEIMKEVIRREKQEGIVPDPDLDTYMKAVAVQGLQQTVQTDYILKILGLDICADTIVGDVMRRGVSGGQKKRLTTGEMIVGPTKALFMDEISNGLDSSTTFQVVSCLQQLVHITDATALISLLQPAPETYNLFDDIILMAEGKIVYHGPRSLVLGFFEDCGFKCPERKGESDFLQEVTSKMDQQQYWYHTEQPYRYVSVDEFSRRFKECQIGRKLDEELLGPYDKSRRKDALSFSKYSLSKWKLFRACISREFLLMRRNSFVYVFKSTQVATGTFPTSIKSSNVNTVRNLTCICPLALQLVIIASITMTVFLRSRIKIDAVHANYLFGSLFYGLVILLVDGFPELSMTVSRLAVFYKHRESHFYPAWAYAIPAAILKIPLSLLESFVWTAITYYVIGYSPEFGRFFRQFLLFFAVHLMSMSMFRFIASFLKTVAASTTVGGLANLFLLLFGGFIIPQPSMPAWLKWGFWVSPMTYGEIGISGNEFLAPRWQNVLSANMTIGRETLTSHGLNFDAYFYWISLLALFGFSILFNVGFAVALTFSKPATMSPVLISHEMLSQIQERENVNRSGDVEKTASGASKMVVRSRKGAMVLPFQPFTVAFQNVHYFVDTPQEMRQRGFAQKKLQLLHDISGAFVPGVLTALMGVSGAGKTTLLDVLSGRKTGGTIEGDIRISGYPKVQETFARISGYCEQNDIHSPQITVEESVIYSSWLRLPPDVDSNTRSAFVNEVLETIELDGLKDAIVGIPGVSGLSTEQRKRLTLAVELVANPSIMFLDEPTSGLDARAAAIVMRAVKNIVNTGRTVVCTIHQPSIDIFEAFDELILMKNGGRIIYSGPLGQHSSGIIEYLESVPGVPKIEDNYNPATWMLEVTSASAEAELGVDFAEIYKESTLYKDVKEQVAKFCSPLPDSKDLHFPTHFPQNGWGQFKACLWKQHLSYWRNPAYNLMRMIHIVFSSFLLGVVFWKKGNKINDQQDLFNIFGSMYTAVIFSGINNCSSVLPVVATERVVLSRERFAGMYSSWAYSFAQVAVEIPYLFVEAALYVIITYPMIGYIWSAYKIFWNFYAMFCSLLYFNYLGMLIVSFTPNVQVASILSSSFYTVLNLFSGYLIPQPRIPKWWIWFYYLCPTSWILNGMLTSQYGDLETKILAFGETKTINAFLENYFGFHHDRLGLVAIVLIAFPIACAALFAYCIGKLNFLKSYLAHFNYLPEPSFDHDRIWSIIKSLKVSQVVGKLIEIWSWVETRDGIDSSGIELAELGRSTSLLNHEQQTSSSRSNYCLNPKLDNGEVDSILQWSVIERLPTIERLRTSLIDAYNNGESERGKAKRKKIVDVSKLGPLERQMFIDKLIKNIEKDNLLLLQKLRERMDRVSVKLPIVEVRMTLLLGPPGCGKTTLLMALSAKLDQSLKVTGEISYNGHKLNEFIPQKTSAYISQHDLHIPEMTVRETLDFSACCQGVGSRSEIMMEVIRREKEAGIIPDTHLDAYMKGISVGGLENSLQTDYILKILGLDICAETMVGNALRRGISGGQKKRLTTGEMIVGPSRVLFMDEISNGLDSASTLQIVSYVQHLVHITEATAVVSLLQPAPETYDLFDDVILMAEGKIVYHGPCARVLDFFEDCGFKCPERKGTADYLQEVISKKDQKQYWYRSDEPYSYISVDQFSKKFKSYQIGKELDDELSVPYDKLQCPKYSLCFRKYSLTKWELLKACLKREILLMRRNSFVYVIQSTRLVITALITMTVFLRSRMKVDVVHANDLLGSLFFALIILIVDGMPEIFFTVSNFAVFYKQKQSLFYPAWAYAIPAAVLKIPVSVAESVIWTALTYYVIGYSPEFGRFIRQFILLFAVHLMSMAMFRFLASSFKTVSVSATAGSFSFILLSLFGGFIISKASMPAWLEWGFWVSPMTYGEIGLSGNEFLAPRWQIMLPSNTTIGRQTLMSRGLNFDGYFYWISLAALFGFTMLFHVGFMLALTFSQPPASSHAIISIESLAQINRREDFGTDDNNKDKTPNGPKIIAASAKGRMLLPFKPLTMAFQNVQYFIDTPLEMRKRGFTQEKLQLLHDITGAFVPGVLTALIGVSGAGKTTLLDVLSGRKTSGTIEGDIRISGYPKSQETFARISGYCEQNDIHSPQITVEESVIYSAWLRLPSDIDSNSKSEFVNEVLETIELDGIRDALVGIPGVNGLSTEQRKRLTIAVELVANPSIIFMDEPTTSLDARAAAIVMRAVKNVANTGRTVVCTIHQPSIDIFEAFDELILMKTGGHIIYSGPLGEHSSRIIEYLEAIPGVPRIKDNYNPATWMLEVTSTSMEAELAVDFAQIYRDSTQYTHVKEVVQQLCSPSLGSKDLDFPTPPYKIFWTFYAMFSALLSFNYLGMLLVSLTPNVEIASMLAAYFYTIFNLFTGFAMPGPQIPSWWKWFYYLSPTSWALNGLLASQYGDIEKEILVFGETKTVSAFLSDYFGFHHDRLGIVAIVLAAFPIAYAFLFAYCIGKFNFQKR</sequence>
<dbReference type="InterPro" id="IPR011990">
    <property type="entry name" value="TPR-like_helical_dom_sf"/>
</dbReference>
<feature type="transmembrane region" description="Helical" evidence="12">
    <location>
        <begin position="1970"/>
        <end position="1991"/>
    </location>
</feature>
<dbReference type="GO" id="GO:0005524">
    <property type="term" value="F:ATP binding"/>
    <property type="evidence" value="ECO:0007669"/>
    <property type="project" value="UniProtKB-KW"/>
</dbReference>
<protein>
    <recommendedName>
        <fullName evidence="14">ABC transporter domain-containing protein</fullName>
    </recommendedName>
</protein>
<comment type="subcellular location">
    <subcellularLocation>
        <location evidence="1">Membrane</location>
        <topology evidence="1">Multi-pass membrane protein</topology>
    </subcellularLocation>
</comment>
<evidence type="ECO:0000256" key="12">
    <source>
        <dbReference type="SAM" id="Phobius"/>
    </source>
</evidence>